<dbReference type="SFLD" id="SFLDS00029">
    <property type="entry name" value="Radical_SAM"/>
    <property type="match status" value="1"/>
</dbReference>
<evidence type="ECO:0000259" key="7">
    <source>
        <dbReference type="Pfam" id="PF04055"/>
    </source>
</evidence>
<keyword evidence="6" id="KW-0411">Iron-sulfur</keyword>
<feature type="domain" description="4Fe4S-binding SPASM" evidence="8">
    <location>
        <begin position="344"/>
        <end position="421"/>
    </location>
</feature>
<accession>C7LW90</accession>
<dbReference type="InterPro" id="IPR058240">
    <property type="entry name" value="rSAM_sf"/>
</dbReference>
<dbReference type="KEGG" id="dba:Dbac_3051"/>
<gene>
    <name evidence="9" type="ordered locus">Dbac_3051</name>
</gene>
<comment type="cofactor">
    <cofactor evidence="1">
        <name>[4Fe-4S] cluster</name>
        <dbReference type="ChEBI" id="CHEBI:49883"/>
    </cofactor>
</comment>
<dbReference type="AlphaFoldDB" id="C7LW90"/>
<keyword evidence="4" id="KW-0479">Metal-binding</keyword>
<dbReference type="SUPFAM" id="SSF102114">
    <property type="entry name" value="Radical SAM enzymes"/>
    <property type="match status" value="1"/>
</dbReference>
<dbReference type="Gene3D" id="3.20.20.70">
    <property type="entry name" value="Aldolase class I"/>
    <property type="match status" value="2"/>
</dbReference>
<name>C7LW90_DESBD</name>
<dbReference type="InterPro" id="IPR050377">
    <property type="entry name" value="Radical_SAM_PqqE_MftC-like"/>
</dbReference>
<dbReference type="SFLD" id="SFLDG01387">
    <property type="entry name" value="BtrN-like_SPASM_domain_contain"/>
    <property type="match status" value="1"/>
</dbReference>
<keyword evidence="2" id="KW-0004">4Fe-4S</keyword>
<dbReference type="InterPro" id="IPR027586">
    <property type="entry name" value="rSAM_metal_mat"/>
</dbReference>
<dbReference type="NCBIfam" id="TIGR04311">
    <property type="entry name" value="rSAM_Geo_metal"/>
    <property type="match status" value="1"/>
</dbReference>
<dbReference type="SFLD" id="SFLDG01067">
    <property type="entry name" value="SPASM/twitch_domain_containing"/>
    <property type="match status" value="1"/>
</dbReference>
<dbReference type="STRING" id="525897.Dbac_3051"/>
<evidence type="ECO:0000256" key="3">
    <source>
        <dbReference type="ARBA" id="ARBA00022691"/>
    </source>
</evidence>
<dbReference type="InterPro" id="IPR034391">
    <property type="entry name" value="AdoMet-like_SPASM_containing"/>
</dbReference>
<dbReference type="GO" id="GO:0003824">
    <property type="term" value="F:catalytic activity"/>
    <property type="evidence" value="ECO:0007669"/>
    <property type="project" value="InterPro"/>
</dbReference>
<feature type="domain" description="Radical SAM core" evidence="7">
    <location>
        <begin position="47"/>
        <end position="160"/>
    </location>
</feature>
<evidence type="ECO:0000256" key="6">
    <source>
        <dbReference type="ARBA" id="ARBA00023014"/>
    </source>
</evidence>
<keyword evidence="10" id="KW-1185">Reference proteome</keyword>
<proteinExistence type="predicted"/>
<dbReference type="PANTHER" id="PTHR11228:SF7">
    <property type="entry name" value="PQQA PEPTIDE CYCLASE"/>
    <property type="match status" value="1"/>
</dbReference>
<dbReference type="GO" id="GO:0046872">
    <property type="term" value="F:metal ion binding"/>
    <property type="evidence" value="ECO:0007669"/>
    <property type="project" value="UniProtKB-KW"/>
</dbReference>
<evidence type="ECO:0000256" key="2">
    <source>
        <dbReference type="ARBA" id="ARBA00022485"/>
    </source>
</evidence>
<evidence type="ECO:0000313" key="9">
    <source>
        <dbReference type="EMBL" id="ACU91126.1"/>
    </source>
</evidence>
<dbReference type="InterPro" id="IPR023885">
    <property type="entry name" value="4Fe4S-binding_SPASM_dom"/>
</dbReference>
<dbReference type="HOGENOM" id="CLU_009273_1_1_7"/>
<dbReference type="GO" id="GO:0051536">
    <property type="term" value="F:iron-sulfur cluster binding"/>
    <property type="evidence" value="ECO:0007669"/>
    <property type="project" value="UniProtKB-KW"/>
</dbReference>
<dbReference type="PANTHER" id="PTHR11228">
    <property type="entry name" value="RADICAL SAM DOMAIN PROTEIN"/>
    <property type="match status" value="1"/>
</dbReference>
<evidence type="ECO:0000256" key="4">
    <source>
        <dbReference type="ARBA" id="ARBA00022723"/>
    </source>
</evidence>
<dbReference type="CDD" id="cd21121">
    <property type="entry name" value="SPASM_Cmo-like"/>
    <property type="match status" value="1"/>
</dbReference>
<dbReference type="InterPro" id="IPR007197">
    <property type="entry name" value="rSAM"/>
</dbReference>
<dbReference type="Proteomes" id="UP000002216">
    <property type="component" value="Chromosome"/>
</dbReference>
<dbReference type="eggNOG" id="COG0535">
    <property type="taxonomic scope" value="Bacteria"/>
</dbReference>
<keyword evidence="5" id="KW-0408">Iron</keyword>
<dbReference type="Pfam" id="PF04055">
    <property type="entry name" value="Radical_SAM"/>
    <property type="match status" value="1"/>
</dbReference>
<reference evidence="9 10" key="1">
    <citation type="journal article" date="2009" name="Stand. Genomic Sci.">
        <title>Complete genome sequence of Desulfomicrobium baculatum type strain (X).</title>
        <authorList>
            <person name="Copeland A."/>
            <person name="Spring S."/>
            <person name="Goker M."/>
            <person name="Schneider S."/>
            <person name="Lapidus A."/>
            <person name="Del Rio T.G."/>
            <person name="Tice H."/>
            <person name="Cheng J.F."/>
            <person name="Chen F."/>
            <person name="Nolan M."/>
            <person name="Bruce D."/>
            <person name="Goodwin L."/>
            <person name="Pitluck S."/>
            <person name="Ivanova N."/>
            <person name="Mavrommatis K."/>
            <person name="Ovchinnikova G."/>
            <person name="Pati A."/>
            <person name="Chen A."/>
            <person name="Palaniappan K."/>
            <person name="Land M."/>
            <person name="Hauser L."/>
            <person name="Chang Y.J."/>
            <person name="Jeffries C.C."/>
            <person name="Meincke L."/>
            <person name="Sims D."/>
            <person name="Brettin T."/>
            <person name="Detter J.C."/>
            <person name="Han C."/>
            <person name="Chain P."/>
            <person name="Bristow J."/>
            <person name="Eisen J.A."/>
            <person name="Markowitz V."/>
            <person name="Hugenholtz P."/>
            <person name="Kyrpides N.C."/>
            <person name="Klenk H.P."/>
            <person name="Lucas S."/>
        </authorList>
    </citation>
    <scope>NUCLEOTIDE SEQUENCE [LARGE SCALE GENOMIC DNA]</scope>
    <source>
        <strain evidence="10">DSM 4028 / VKM B-1378 / X</strain>
    </source>
</reference>
<dbReference type="Pfam" id="PF13186">
    <property type="entry name" value="SPASM"/>
    <property type="match status" value="1"/>
</dbReference>
<keyword evidence="3" id="KW-0949">S-adenosyl-L-methionine</keyword>
<dbReference type="InterPro" id="IPR013785">
    <property type="entry name" value="Aldolase_TIM"/>
</dbReference>
<sequence length="461" mass="50894">MAGLAGEGRARVSFWGIDGGCGLFKEPAMLTNPSPHPRKLYAELATLCNLGCAMCVKHSTGWDCEDALMSRATFEALAPLFPHLDTLNLNGIGEPLMHPALASFIAFARARVPEDCVIGFQSNGMLLTPAMAGELMDAGLDRVCFSVDSPDADQLERFRAGAELVQVGQSFDLMRGAAARTGARPLSLGAETVISAQNYASLPDMISWCADRGVEFVIASHVLPYNASDAPQSLYVPVSQRCLDFYREWEKVFDAEGLDVAHSYTSFYAVFRTPEQQRLVDIILAMKEDAQGRGLQFSLPNTMNIDFHRLARVRDTFARAMDVAQRRGIRLDLPETAAREPRECAFVQNPSLFVAYDGALTPCYYLWHSYSAWLLGSEVRVKQRVFGRVPEDDPLHVWQSQDFCRFREEALREEYARCADCSVAPCDHVQGFPAPFAKDCYGHAVPCGACPWSGGGFACLR</sequence>
<evidence type="ECO:0000259" key="8">
    <source>
        <dbReference type="Pfam" id="PF13186"/>
    </source>
</evidence>
<evidence type="ECO:0000313" key="10">
    <source>
        <dbReference type="Proteomes" id="UP000002216"/>
    </source>
</evidence>
<dbReference type="EMBL" id="CP001629">
    <property type="protein sequence ID" value="ACU91126.1"/>
    <property type="molecule type" value="Genomic_DNA"/>
</dbReference>
<organism evidence="9 10">
    <name type="scientific">Desulfomicrobium baculatum (strain DSM 4028 / VKM B-1378 / X)</name>
    <name type="common">Desulfovibrio baculatus</name>
    <dbReference type="NCBI Taxonomy" id="525897"/>
    <lineage>
        <taxon>Bacteria</taxon>
        <taxon>Pseudomonadati</taxon>
        <taxon>Thermodesulfobacteriota</taxon>
        <taxon>Desulfovibrionia</taxon>
        <taxon>Desulfovibrionales</taxon>
        <taxon>Desulfomicrobiaceae</taxon>
        <taxon>Desulfomicrobium</taxon>
    </lineage>
</organism>
<evidence type="ECO:0000256" key="1">
    <source>
        <dbReference type="ARBA" id="ARBA00001966"/>
    </source>
</evidence>
<protein>
    <submittedName>
        <fullName evidence="9">Radical SAM domain protein</fullName>
    </submittedName>
</protein>
<dbReference type="CDD" id="cd01335">
    <property type="entry name" value="Radical_SAM"/>
    <property type="match status" value="1"/>
</dbReference>
<evidence type="ECO:0000256" key="5">
    <source>
        <dbReference type="ARBA" id="ARBA00023004"/>
    </source>
</evidence>